<comment type="caution">
    <text evidence="1">The sequence shown here is derived from an EMBL/GenBank/DDBJ whole genome shotgun (WGS) entry which is preliminary data.</text>
</comment>
<accession>A0ABR2JVN8</accession>
<name>A0ABR2JVN8_9EUKA</name>
<reference evidence="1 2" key="1">
    <citation type="submission" date="2024-04" db="EMBL/GenBank/DDBJ databases">
        <title>Tritrichomonas musculus Genome.</title>
        <authorList>
            <person name="Alves-Ferreira E."/>
            <person name="Grigg M."/>
            <person name="Lorenzi H."/>
            <person name="Galac M."/>
        </authorList>
    </citation>
    <scope>NUCLEOTIDE SEQUENCE [LARGE SCALE GENOMIC DNA]</scope>
    <source>
        <strain evidence="1 2">EAF2021</strain>
    </source>
</reference>
<evidence type="ECO:0000313" key="2">
    <source>
        <dbReference type="Proteomes" id="UP001470230"/>
    </source>
</evidence>
<gene>
    <name evidence="1" type="ORF">M9Y10_045596</name>
</gene>
<dbReference type="EMBL" id="JAPFFF010000009">
    <property type="protein sequence ID" value="KAK8882949.1"/>
    <property type="molecule type" value="Genomic_DNA"/>
</dbReference>
<sequence length="180" mass="20910">MLALNIKLHSIILSKEIISPNDTIWVSITTYPDMQKQEKSIEVKEMKLEQISFKINFIGITEKITILFQKQSILGKSKTIASAVLEKENIKIYNNMINYENQKIDLLESIKQYDNKINEKSNKNPRIVGKMEIDFSLIEEFSKENYKISNEIFQKFSQMNPMLITEGGNQNLPISVFNIE</sequence>
<keyword evidence="2" id="KW-1185">Reference proteome</keyword>
<protein>
    <submittedName>
        <fullName evidence="1">Uncharacterized protein</fullName>
    </submittedName>
</protein>
<organism evidence="1 2">
    <name type="scientific">Tritrichomonas musculus</name>
    <dbReference type="NCBI Taxonomy" id="1915356"/>
    <lineage>
        <taxon>Eukaryota</taxon>
        <taxon>Metamonada</taxon>
        <taxon>Parabasalia</taxon>
        <taxon>Tritrichomonadida</taxon>
        <taxon>Tritrichomonadidae</taxon>
        <taxon>Tritrichomonas</taxon>
    </lineage>
</organism>
<dbReference type="Proteomes" id="UP001470230">
    <property type="component" value="Unassembled WGS sequence"/>
</dbReference>
<evidence type="ECO:0000313" key="1">
    <source>
        <dbReference type="EMBL" id="KAK8882949.1"/>
    </source>
</evidence>
<proteinExistence type="predicted"/>